<feature type="domain" description="Trichothecene 3-O-acetyltransferase-like N-terminal" evidence="2">
    <location>
        <begin position="20"/>
        <end position="168"/>
    </location>
</feature>
<dbReference type="Pfam" id="PF22664">
    <property type="entry name" value="TRI-like_N"/>
    <property type="match status" value="1"/>
</dbReference>
<dbReference type="Gene3D" id="3.30.559.10">
    <property type="entry name" value="Chloramphenicol acetyltransferase-like domain"/>
    <property type="match status" value="2"/>
</dbReference>
<dbReference type="Proteomes" id="UP000604273">
    <property type="component" value="Unassembled WGS sequence"/>
</dbReference>
<dbReference type="EMBL" id="JABFAI010000288">
    <property type="protein sequence ID" value="KAF4947390.1"/>
    <property type="molecule type" value="Genomic_DNA"/>
</dbReference>
<name>A0A8H4WRM9_9HYPO</name>
<keyword evidence="1" id="KW-0808">Transferase</keyword>
<proteinExistence type="predicted"/>
<reference evidence="3" key="1">
    <citation type="journal article" date="2020" name="BMC Genomics">
        <title>Correction to: Identification and distribution of gene clusters required for synthesis of sphingolipid metabolism inhibitors in diverse species of the filamentous fungus Fusarium.</title>
        <authorList>
            <person name="Kim H.S."/>
            <person name="Lohmar J.M."/>
            <person name="Busman M."/>
            <person name="Brown D.W."/>
            <person name="Naumann T.A."/>
            <person name="Divon H.H."/>
            <person name="Lysoe E."/>
            <person name="Uhlig S."/>
            <person name="Proctor R.H."/>
        </authorList>
    </citation>
    <scope>NUCLEOTIDE SEQUENCE</scope>
    <source>
        <strain evidence="3">NRRL 45417</strain>
    </source>
</reference>
<gene>
    <name evidence="3" type="ORF">FGADI_10461</name>
</gene>
<evidence type="ECO:0000259" key="2">
    <source>
        <dbReference type="Pfam" id="PF22664"/>
    </source>
</evidence>
<reference evidence="3" key="2">
    <citation type="submission" date="2020-05" db="EMBL/GenBank/DDBJ databases">
        <authorList>
            <person name="Kim H.-S."/>
            <person name="Proctor R.H."/>
            <person name="Brown D.W."/>
        </authorList>
    </citation>
    <scope>NUCLEOTIDE SEQUENCE</scope>
    <source>
        <strain evidence="3">NRRL 45417</strain>
    </source>
</reference>
<dbReference type="GO" id="GO:0016740">
    <property type="term" value="F:transferase activity"/>
    <property type="evidence" value="ECO:0007669"/>
    <property type="project" value="UniProtKB-KW"/>
</dbReference>
<protein>
    <recommendedName>
        <fullName evidence="2">Trichothecene 3-O-acetyltransferase-like N-terminal domain-containing protein</fullName>
    </recommendedName>
</protein>
<keyword evidence="4" id="KW-1185">Reference proteome</keyword>
<dbReference type="AlphaFoldDB" id="A0A8H4WRM9"/>
<evidence type="ECO:0000313" key="3">
    <source>
        <dbReference type="EMBL" id="KAF4947390.1"/>
    </source>
</evidence>
<accession>A0A8H4WRM9</accession>
<sequence>MFDLDIELDPMTNRVYLGEYYNLSFVFLTNPSSAFANFVSGIHQGLERLSKQFPWITGQVKSDRYITQQGIKYKIVPFQTALRFQVDTHQQSSPFDFKSSKDKGFPMIWINGHHVPIHMFSSDSGPFPVMELKFTIEKGASILTISGHSKVFDTTGLCMMIRMLAKACRQERLTSLEISAMENHAAFLRNNNKMQRHKRVPVTFVPDLLLPQTTSFQERNIKWALFSFDRDVLQYIKDKGMSSDSPAQYLVDTDKALTAFVLRNICCARNDRVEQGTTVKCFRTVDARKAQAVNGEYLGALQHMTCTSFINPSAIPIGRIAMDIHNASSPGLLSQDVAQYVWSKGREYDNPYFNSDAIFNPSLDVAIVSWARVECGSPEYMFQPNWLVWCIRVP</sequence>
<comment type="caution">
    <text evidence="3">The sequence shown here is derived from an EMBL/GenBank/DDBJ whole genome shotgun (WGS) entry which is preliminary data.</text>
</comment>
<dbReference type="OrthoDB" id="1862401at2759"/>
<dbReference type="InterPro" id="IPR023213">
    <property type="entry name" value="CAT-like_dom_sf"/>
</dbReference>
<dbReference type="InterPro" id="IPR054710">
    <property type="entry name" value="Tri101-like_N"/>
</dbReference>
<evidence type="ECO:0000313" key="4">
    <source>
        <dbReference type="Proteomes" id="UP000604273"/>
    </source>
</evidence>
<organism evidence="3 4">
    <name type="scientific">Fusarium gaditjirri</name>
    <dbReference type="NCBI Taxonomy" id="282569"/>
    <lineage>
        <taxon>Eukaryota</taxon>
        <taxon>Fungi</taxon>
        <taxon>Dikarya</taxon>
        <taxon>Ascomycota</taxon>
        <taxon>Pezizomycotina</taxon>
        <taxon>Sordariomycetes</taxon>
        <taxon>Hypocreomycetidae</taxon>
        <taxon>Hypocreales</taxon>
        <taxon>Nectriaceae</taxon>
        <taxon>Fusarium</taxon>
        <taxon>Fusarium nisikadoi species complex</taxon>
    </lineage>
</organism>
<evidence type="ECO:0000256" key="1">
    <source>
        <dbReference type="ARBA" id="ARBA00022679"/>
    </source>
</evidence>